<dbReference type="InterPro" id="IPR009011">
    <property type="entry name" value="Man6P_isomerase_rcpt-bd_dom_sf"/>
</dbReference>
<sequence length="1015" mass="112552">MNPNFAAFVAWCGEPMGKTDRLDCSFCFLLFPQQITSLRDQSGENLPICKESDYYYEYTECDSVGSRWRVAVPHTPGTCTGLPDPVKGTECSFSCEAGQFLDMKNQSCKVCAAGTYSLGTGIEFNEWDELPSGFVNTGTALESSDNESTENCTMSKWTLKGDFVASNSDECTATLMYAVNLKRSGSISFEYQYPDTSIYFEFFVQNDQCQAMDGESKWIRKTERNEWDHHSVQLNRGNNVLYWRTTGFSMGTKMLKPVLIRNIFITGVAYTSECFPCKPGTFNAKPGSSHCHLCPRNTYSPRAATSCQACDKDKYSEPGSGTCKPRSPCSGKDYFSTHTPCDVEGKTQVMYKWIEPKLCSEDAKGAVKLPASGAKKSCQPCNPGFVQINGTHNCEPCQYGFYSDGSQECTKCPVGTEPVLGFEYKWWNTLPKNMFSSCFSGMNQDCEETPGWEVAGDHIHSSIASAGNNYLLLMMHVPGFRPPQSTVENLDNPEVARITFIFETMCTADCELYFLVGPTRENTRSVEVWNGSREKQSYTYVIERNTSLVFMWAFQRTASFEQSRVYSSDVAKIYSINVTNVIGGISSYCGPCALESTSSGSSCVSCSPGQYIDKESSKCQACPPSTHLKAHHHYGKESCIPCGHGTQNNLNHTLCYNNCTFIIHKQHWTWHYDFSLLNESTSITKGPRFTPKGVRYFHHFNIGLCGNQGRKLASCVDNVTGEGVIDNDEGFARAVTSYICQSTLVPSDVTGFRTIMSAHPINLADHLIGVTTQTTLDNITADPGLFPIEKDRTLPDIIFFYRSTESTQTCKNGRASTVRLRCSPANVGSGVISVPRKCQEGTCDGCTFHFLWETAEACPLCSKSDYHEIIGACINGIQKTTYVWSEPKLCKEGVALPNEKVVTCKTMDFFLKIGIIAGTITACLLITTTCYFYKKNQKLEYKYSKLVMNANAKDGELPAVDSCAIMEGEDLEDDLIFMSKKSLFGKIKSITTKRTPDGFDCVPLKSSSGSADMDM</sequence>
<dbReference type="InterPro" id="IPR044865">
    <property type="entry name" value="MRH_dom"/>
</dbReference>
<evidence type="ECO:0000313" key="12">
    <source>
        <dbReference type="EMBL" id="GCC26033.1"/>
    </source>
</evidence>
<keyword evidence="6 10" id="KW-1133">Transmembrane helix</keyword>
<dbReference type="InterPro" id="IPR056608">
    <property type="entry name" value="Elapor1/2_GBD"/>
</dbReference>
<dbReference type="Pfam" id="PF23091">
    <property type="entry name" value="TNFR_ELAPOR1_6th"/>
    <property type="match status" value="1"/>
</dbReference>
<dbReference type="Pfam" id="PF23089">
    <property type="entry name" value="ELAPOR1_C"/>
    <property type="match status" value="1"/>
</dbReference>
<dbReference type="InterPro" id="IPR056606">
    <property type="entry name" value="Elapor1/2_C"/>
</dbReference>
<dbReference type="PANTHER" id="PTHR22727:SF13">
    <property type="entry name" value="ENDOSOME_LYSOSOME-ASSOCIATED APOPTOSIS AND AUTOPHAGY REGULATOR 1"/>
    <property type="match status" value="1"/>
</dbReference>
<dbReference type="Gene3D" id="2.10.50.10">
    <property type="entry name" value="Tumor Necrosis Factor Receptor, subunit A, domain 2"/>
    <property type="match status" value="1"/>
</dbReference>
<evidence type="ECO:0000256" key="2">
    <source>
        <dbReference type="ARBA" id="ARBA00007627"/>
    </source>
</evidence>
<dbReference type="Pfam" id="PF23031">
    <property type="entry name" value="GBD_ELAPOR1"/>
    <property type="match status" value="1"/>
</dbReference>
<keyword evidence="8" id="KW-1015">Disulfide bond</keyword>
<dbReference type="SUPFAM" id="SSF50911">
    <property type="entry name" value="Mannose 6-phosphate receptor domain"/>
    <property type="match status" value="1"/>
</dbReference>
<dbReference type="GO" id="GO:0000045">
    <property type="term" value="P:autophagosome assembly"/>
    <property type="evidence" value="ECO:0007669"/>
    <property type="project" value="TreeGrafter"/>
</dbReference>
<dbReference type="OMA" id="NTAWEVA"/>
<dbReference type="InterPro" id="IPR039181">
    <property type="entry name" value="Elapor1/2"/>
</dbReference>
<keyword evidence="9" id="KW-0325">Glycoprotein</keyword>
<dbReference type="PANTHER" id="PTHR22727">
    <property type="entry name" value="PROTEIN CBG13728"/>
    <property type="match status" value="1"/>
</dbReference>
<evidence type="ECO:0000256" key="3">
    <source>
        <dbReference type="ARBA" id="ARBA00022475"/>
    </source>
</evidence>
<dbReference type="GO" id="GO:0044090">
    <property type="term" value="P:positive regulation of vacuole organization"/>
    <property type="evidence" value="ECO:0007669"/>
    <property type="project" value="TreeGrafter"/>
</dbReference>
<dbReference type="InterPro" id="IPR056607">
    <property type="entry name" value="Elapor1/2_MRH"/>
</dbReference>
<evidence type="ECO:0000256" key="5">
    <source>
        <dbReference type="ARBA" id="ARBA00022729"/>
    </source>
</evidence>
<keyword evidence="3" id="KW-1003">Cell membrane</keyword>
<dbReference type="InterPro" id="IPR009030">
    <property type="entry name" value="Growth_fac_rcpt_cys_sf"/>
</dbReference>
<dbReference type="GO" id="GO:0005802">
    <property type="term" value="C:trans-Golgi network"/>
    <property type="evidence" value="ECO:0007669"/>
    <property type="project" value="TreeGrafter"/>
</dbReference>
<dbReference type="Pfam" id="PF23032">
    <property type="entry name" value="GBD_ELAPOR1-like_3rd"/>
    <property type="match status" value="1"/>
</dbReference>
<feature type="transmembrane region" description="Helical" evidence="10">
    <location>
        <begin position="909"/>
        <end position="933"/>
    </location>
</feature>
<dbReference type="Pfam" id="PF23087">
    <property type="entry name" value="MRH_ELAPOR1_9th"/>
    <property type="match status" value="1"/>
</dbReference>
<comment type="caution">
    <text evidence="12">The sequence shown here is derived from an EMBL/GenBank/DDBJ whole genome shotgun (WGS) entry which is preliminary data.</text>
</comment>
<accession>A0A401S6L8</accession>
<keyword evidence="13" id="KW-1185">Reference proteome</keyword>
<comment type="subcellular location">
    <subcellularLocation>
        <location evidence="1">Cell membrane</location>
        <topology evidence="1">Single-pass type I membrane protein</topology>
    </subcellularLocation>
</comment>
<evidence type="ECO:0000256" key="4">
    <source>
        <dbReference type="ARBA" id="ARBA00022692"/>
    </source>
</evidence>
<keyword evidence="5" id="KW-0732">Signal</keyword>
<proteinExistence type="inferred from homology"/>
<dbReference type="GO" id="GO:0005770">
    <property type="term" value="C:late endosome"/>
    <property type="evidence" value="ECO:0007669"/>
    <property type="project" value="TreeGrafter"/>
</dbReference>
<dbReference type="EMBL" id="BEZZ01000108">
    <property type="protein sequence ID" value="GCC26033.1"/>
    <property type="molecule type" value="Genomic_DNA"/>
</dbReference>
<organism evidence="12 13">
    <name type="scientific">Chiloscyllium punctatum</name>
    <name type="common">Brownbanded bambooshark</name>
    <name type="synonym">Hemiscyllium punctatum</name>
    <dbReference type="NCBI Taxonomy" id="137246"/>
    <lineage>
        <taxon>Eukaryota</taxon>
        <taxon>Metazoa</taxon>
        <taxon>Chordata</taxon>
        <taxon>Craniata</taxon>
        <taxon>Vertebrata</taxon>
        <taxon>Chondrichthyes</taxon>
        <taxon>Elasmobranchii</taxon>
        <taxon>Galeomorphii</taxon>
        <taxon>Galeoidea</taxon>
        <taxon>Orectolobiformes</taxon>
        <taxon>Hemiscylliidae</taxon>
        <taxon>Chiloscyllium</taxon>
    </lineage>
</organism>
<protein>
    <recommendedName>
        <fullName evidence="11">MRH domain-containing protein</fullName>
    </recommendedName>
</protein>
<dbReference type="STRING" id="137246.A0A401S6L8"/>
<keyword evidence="4 10" id="KW-0812">Transmembrane</keyword>
<keyword evidence="7 10" id="KW-0472">Membrane</keyword>
<gene>
    <name evidence="12" type="ORF">chiPu_0004447</name>
</gene>
<evidence type="ECO:0000256" key="10">
    <source>
        <dbReference type="SAM" id="Phobius"/>
    </source>
</evidence>
<comment type="similarity">
    <text evidence="2">Belongs to the ELAPOR family.</text>
</comment>
<dbReference type="InterPro" id="IPR056609">
    <property type="entry name" value="Elapor1-like_3rd"/>
</dbReference>
<evidence type="ECO:0000256" key="8">
    <source>
        <dbReference type="ARBA" id="ARBA00023157"/>
    </source>
</evidence>
<dbReference type="GO" id="GO:0070062">
    <property type="term" value="C:extracellular exosome"/>
    <property type="evidence" value="ECO:0007669"/>
    <property type="project" value="TreeGrafter"/>
</dbReference>
<dbReference type="GO" id="GO:0005886">
    <property type="term" value="C:plasma membrane"/>
    <property type="evidence" value="ECO:0007669"/>
    <property type="project" value="UniProtKB-SubCell"/>
</dbReference>
<feature type="domain" description="MRH" evidence="11">
    <location>
        <begin position="657"/>
        <end position="860"/>
    </location>
</feature>
<evidence type="ECO:0000256" key="1">
    <source>
        <dbReference type="ARBA" id="ARBA00004251"/>
    </source>
</evidence>
<dbReference type="OrthoDB" id="439917at2759"/>
<name>A0A401S6L8_CHIPU</name>
<reference evidence="12 13" key="1">
    <citation type="journal article" date="2018" name="Nat. Ecol. Evol.">
        <title>Shark genomes provide insights into elasmobranch evolution and the origin of vertebrates.</title>
        <authorList>
            <person name="Hara Y"/>
            <person name="Yamaguchi K"/>
            <person name="Onimaru K"/>
            <person name="Kadota M"/>
            <person name="Koyanagi M"/>
            <person name="Keeley SD"/>
            <person name="Tatsumi K"/>
            <person name="Tanaka K"/>
            <person name="Motone F"/>
            <person name="Kageyama Y"/>
            <person name="Nozu R"/>
            <person name="Adachi N"/>
            <person name="Nishimura O"/>
            <person name="Nakagawa R"/>
            <person name="Tanegashima C"/>
            <person name="Kiyatake I"/>
            <person name="Matsumoto R"/>
            <person name="Murakumo K"/>
            <person name="Nishida K"/>
            <person name="Terakita A"/>
            <person name="Kuratani S"/>
            <person name="Sato K"/>
            <person name="Hyodo S Kuraku.S."/>
        </authorList>
    </citation>
    <scope>NUCLEOTIDE SEQUENCE [LARGE SCALE GENOMIC DNA]</scope>
</reference>
<dbReference type="GO" id="GO:0005764">
    <property type="term" value="C:lysosome"/>
    <property type="evidence" value="ECO:0007669"/>
    <property type="project" value="TreeGrafter"/>
</dbReference>
<evidence type="ECO:0000256" key="9">
    <source>
        <dbReference type="ARBA" id="ARBA00023180"/>
    </source>
</evidence>
<evidence type="ECO:0000256" key="6">
    <source>
        <dbReference type="ARBA" id="ARBA00022989"/>
    </source>
</evidence>
<evidence type="ECO:0000256" key="7">
    <source>
        <dbReference type="ARBA" id="ARBA00023136"/>
    </source>
</evidence>
<dbReference type="Gene3D" id="2.70.130.10">
    <property type="entry name" value="Mannose-6-phosphate receptor binding domain"/>
    <property type="match status" value="1"/>
</dbReference>
<dbReference type="InterPro" id="IPR056610">
    <property type="entry name" value="Elapor1/2_TNFR-like"/>
</dbReference>
<evidence type="ECO:0000313" key="13">
    <source>
        <dbReference type="Proteomes" id="UP000287033"/>
    </source>
</evidence>
<dbReference type="SUPFAM" id="SSF57184">
    <property type="entry name" value="Growth factor receptor domain"/>
    <property type="match status" value="2"/>
</dbReference>
<dbReference type="Proteomes" id="UP000287033">
    <property type="component" value="Unassembled WGS sequence"/>
</dbReference>
<evidence type="ECO:0000259" key="11">
    <source>
        <dbReference type="PROSITE" id="PS51914"/>
    </source>
</evidence>
<dbReference type="SMART" id="SM01411">
    <property type="entry name" value="Ephrin_rec_like"/>
    <property type="match status" value="4"/>
</dbReference>
<dbReference type="PROSITE" id="PS51914">
    <property type="entry name" value="MRH"/>
    <property type="match status" value="1"/>
</dbReference>
<dbReference type="AlphaFoldDB" id="A0A401S6L8"/>